<gene>
    <name evidence="1" type="ORF">DCO61_07890</name>
    <name evidence="2" type="ORF">LS64_011920</name>
</gene>
<dbReference type="Proteomes" id="UP000477070">
    <property type="component" value="Unassembled WGS sequence"/>
</dbReference>
<comment type="caution">
    <text evidence="2">The sequence shown here is derived from an EMBL/GenBank/DDBJ whole genome shotgun (WGS) entry which is preliminary data.</text>
</comment>
<accession>A0A347VNI3</accession>
<reference evidence="2 3" key="2">
    <citation type="journal article" date="2016" name="Infect. Immun.">
        <title>Helicobacter saguini, a Novel Helicobacter Isolated from Cotton-Top Tamarins with Ulcerative Colitis, Has Proinflammatory Properties and Induces Typhlocolitis and Dysplasia in Gnotobiotic IL-10-/- Mice.</title>
        <authorList>
            <person name="Shen Z."/>
            <person name="Mannion A."/>
            <person name="Whary M.T."/>
            <person name="Muthupalani S."/>
            <person name="Sheh A."/>
            <person name="Feng Y."/>
            <person name="Gong G."/>
            <person name="Vandamme P."/>
            <person name="Holcombe H.R."/>
            <person name="Paster B.J."/>
            <person name="Fox J.G."/>
        </authorList>
    </citation>
    <scope>NUCLEOTIDE SEQUENCE [LARGE SCALE GENOMIC DNA]</scope>
    <source>
        <strain evidence="2 3">MIT 97-6194</strain>
    </source>
</reference>
<reference evidence="2" key="3">
    <citation type="submission" date="2018-04" db="EMBL/GenBank/DDBJ databases">
        <authorList>
            <person name="Sheh A."/>
            <person name="Shen Z."/>
            <person name="Mannion A.J."/>
            <person name="Fox J.G."/>
        </authorList>
    </citation>
    <scope>NUCLEOTIDE SEQUENCE</scope>
    <source>
        <strain evidence="2">MIT 97-6194</strain>
    </source>
</reference>
<reference evidence="2 3" key="1">
    <citation type="journal article" date="2014" name="Genome Announc.">
        <title>Draft genome sequences of eight enterohepatic helicobacter species isolated from both laboratory and wild rodents.</title>
        <authorList>
            <person name="Sheh A."/>
            <person name="Shen Z."/>
            <person name="Fox J.G."/>
        </authorList>
    </citation>
    <scope>NUCLEOTIDE SEQUENCE [LARGE SCALE GENOMIC DNA]</scope>
    <source>
        <strain evidence="2 3">MIT 97-6194</strain>
    </source>
</reference>
<evidence type="ECO:0000313" key="1">
    <source>
        <dbReference type="EMBL" id="MWV69922.1"/>
    </source>
</evidence>
<dbReference type="Proteomes" id="UP000029714">
    <property type="component" value="Unassembled WGS sequence"/>
</dbReference>
<dbReference type="EMBL" id="QBIU01000001">
    <property type="protein sequence ID" value="MWV69922.1"/>
    <property type="molecule type" value="Genomic_DNA"/>
</dbReference>
<sequence>MTYKLRLENANENFLKEIRELAKKSNVKLRLLNPNRKTTIKEFKEWVKERNPEKMPTDRLRKALYESENILEHPNEYKSYRSISDLKRNLES</sequence>
<evidence type="ECO:0000313" key="2">
    <source>
        <dbReference type="EMBL" id="TLD91479.1"/>
    </source>
</evidence>
<keyword evidence="3" id="KW-1185">Reference proteome</keyword>
<organism evidence="2 3">
    <name type="scientific">Helicobacter saguini</name>
    <dbReference type="NCBI Taxonomy" id="1548018"/>
    <lineage>
        <taxon>Bacteria</taxon>
        <taxon>Pseudomonadati</taxon>
        <taxon>Campylobacterota</taxon>
        <taxon>Epsilonproteobacteria</taxon>
        <taxon>Campylobacterales</taxon>
        <taxon>Helicobacteraceae</taxon>
        <taxon>Helicobacter</taxon>
    </lineage>
</organism>
<proteinExistence type="predicted"/>
<protein>
    <submittedName>
        <fullName evidence="2">Uncharacterized protein</fullName>
    </submittedName>
</protein>
<dbReference type="RefSeq" id="WP_034569771.1">
    <property type="nucleotide sequence ID" value="NZ_JRMP02000037.1"/>
</dbReference>
<evidence type="ECO:0000313" key="3">
    <source>
        <dbReference type="Proteomes" id="UP000029714"/>
    </source>
</evidence>
<reference evidence="1 4" key="4">
    <citation type="submission" date="2019-12" db="EMBL/GenBank/DDBJ databases">
        <title>Multi-Generational Helicobacter saguini Isolates.</title>
        <authorList>
            <person name="Mannion A."/>
            <person name="Shen Z."/>
            <person name="Fox J.G."/>
        </authorList>
    </citation>
    <scope>NUCLEOTIDE SEQUENCE [LARGE SCALE GENOMIC DNA]</scope>
    <source>
        <strain evidence="1">16-048</strain>
        <strain evidence="4">16-048 (F4)</strain>
    </source>
</reference>
<evidence type="ECO:0000313" key="4">
    <source>
        <dbReference type="Proteomes" id="UP000477070"/>
    </source>
</evidence>
<dbReference type="EMBL" id="JRMP02000037">
    <property type="protein sequence ID" value="TLD91479.1"/>
    <property type="molecule type" value="Genomic_DNA"/>
</dbReference>
<name>A0A347VNI3_9HELI</name>
<dbReference type="AlphaFoldDB" id="A0A347VNI3"/>